<dbReference type="Proteomes" id="UP001437256">
    <property type="component" value="Unassembled WGS sequence"/>
</dbReference>
<dbReference type="InterPro" id="IPR017853">
    <property type="entry name" value="GH"/>
</dbReference>
<name>A0ABR3A895_9AGAR</name>
<evidence type="ECO:0000256" key="2">
    <source>
        <dbReference type="ARBA" id="ARBA00009743"/>
    </source>
</evidence>
<dbReference type="InterPro" id="IPR013780">
    <property type="entry name" value="Glyco_hydro_b"/>
</dbReference>
<evidence type="ECO:0000256" key="3">
    <source>
        <dbReference type="ARBA" id="ARBA00012755"/>
    </source>
</evidence>
<dbReference type="InterPro" id="IPR041233">
    <property type="entry name" value="Melibiase_C"/>
</dbReference>
<evidence type="ECO:0000256" key="7">
    <source>
        <dbReference type="RuleBase" id="RU361168"/>
    </source>
</evidence>
<organism evidence="10 11">
    <name type="scientific">Marasmius tenuissimus</name>
    <dbReference type="NCBI Taxonomy" id="585030"/>
    <lineage>
        <taxon>Eukaryota</taxon>
        <taxon>Fungi</taxon>
        <taxon>Dikarya</taxon>
        <taxon>Basidiomycota</taxon>
        <taxon>Agaricomycotina</taxon>
        <taxon>Agaricomycetes</taxon>
        <taxon>Agaricomycetidae</taxon>
        <taxon>Agaricales</taxon>
        <taxon>Marasmiineae</taxon>
        <taxon>Marasmiaceae</taxon>
        <taxon>Marasmius</taxon>
    </lineage>
</organism>
<proteinExistence type="inferred from homology"/>
<dbReference type="EC" id="3.2.1.22" evidence="3 7"/>
<dbReference type="Gene3D" id="3.20.20.70">
    <property type="entry name" value="Aldolase class I"/>
    <property type="match status" value="1"/>
</dbReference>
<reference evidence="10 11" key="1">
    <citation type="submission" date="2024-05" db="EMBL/GenBank/DDBJ databases">
        <title>A draft genome resource for the thread blight pathogen Marasmius tenuissimus strain MS-2.</title>
        <authorList>
            <person name="Yulfo-Soto G.E."/>
            <person name="Baruah I.K."/>
            <person name="Amoako-Attah I."/>
            <person name="Bukari Y."/>
            <person name="Meinhardt L.W."/>
            <person name="Bailey B.A."/>
            <person name="Cohen S.P."/>
        </authorList>
    </citation>
    <scope>NUCLEOTIDE SEQUENCE [LARGE SCALE GENOMIC DNA]</scope>
    <source>
        <strain evidence="10 11">MS-2</strain>
    </source>
</reference>
<dbReference type="InterPro" id="IPR013785">
    <property type="entry name" value="Aldolase_TIM"/>
</dbReference>
<evidence type="ECO:0000313" key="10">
    <source>
        <dbReference type="EMBL" id="KAL0069174.1"/>
    </source>
</evidence>
<comment type="caution">
    <text evidence="10">The sequence shown here is derived from an EMBL/GenBank/DDBJ whole genome shotgun (WGS) entry which is preliminary data.</text>
</comment>
<dbReference type="PANTHER" id="PTHR11452:SF75">
    <property type="entry name" value="ALPHA-GALACTOSIDASE MEL1"/>
    <property type="match status" value="1"/>
</dbReference>
<dbReference type="EMBL" id="JBBXMP010000014">
    <property type="protein sequence ID" value="KAL0069174.1"/>
    <property type="molecule type" value="Genomic_DNA"/>
</dbReference>
<feature type="signal peptide" evidence="8">
    <location>
        <begin position="1"/>
        <end position="19"/>
    </location>
</feature>
<keyword evidence="11" id="KW-1185">Reference proteome</keyword>
<dbReference type="Gene3D" id="2.60.40.1180">
    <property type="entry name" value="Golgi alpha-mannosidase II"/>
    <property type="match status" value="1"/>
</dbReference>
<dbReference type="InterPro" id="IPR002241">
    <property type="entry name" value="Glyco_hydro_27"/>
</dbReference>
<evidence type="ECO:0000256" key="4">
    <source>
        <dbReference type="ARBA" id="ARBA00022729"/>
    </source>
</evidence>
<keyword evidence="5 7" id="KW-0378">Hydrolase</keyword>
<evidence type="ECO:0000256" key="5">
    <source>
        <dbReference type="ARBA" id="ARBA00022801"/>
    </source>
</evidence>
<dbReference type="CDD" id="cd14792">
    <property type="entry name" value="GH27"/>
    <property type="match status" value="1"/>
</dbReference>
<protein>
    <recommendedName>
        <fullName evidence="3 7">Alpha-galactosidase</fullName>
        <ecNumber evidence="3 7">3.2.1.22</ecNumber>
    </recommendedName>
    <alternativeName>
        <fullName evidence="7">Melibiase</fullName>
    </alternativeName>
</protein>
<feature type="chain" id="PRO_5046577146" description="Alpha-galactosidase" evidence="8">
    <location>
        <begin position="20"/>
        <end position="543"/>
    </location>
</feature>
<dbReference type="SUPFAM" id="SSF51011">
    <property type="entry name" value="Glycosyl hydrolase domain"/>
    <property type="match status" value="1"/>
</dbReference>
<keyword evidence="6 7" id="KW-0326">Glycosidase</keyword>
<comment type="similarity">
    <text evidence="2 7">Belongs to the glycosyl hydrolase 27 family.</text>
</comment>
<accession>A0ABR3A895</accession>
<evidence type="ECO:0000256" key="6">
    <source>
        <dbReference type="ARBA" id="ARBA00023295"/>
    </source>
</evidence>
<evidence type="ECO:0000313" key="11">
    <source>
        <dbReference type="Proteomes" id="UP001437256"/>
    </source>
</evidence>
<keyword evidence="7" id="KW-1015">Disulfide bond</keyword>
<dbReference type="PANTHER" id="PTHR11452">
    <property type="entry name" value="ALPHA-GALACTOSIDASE/ALPHA-N-ACETYLGALACTOSAMINIDASE"/>
    <property type="match status" value="1"/>
</dbReference>
<feature type="domain" description="Alpha galactosidase C-terminal" evidence="9">
    <location>
        <begin position="326"/>
        <end position="398"/>
    </location>
</feature>
<sequence>MRRLSTVAVAFVLPGLSFGLNNGLGKTPSMGWNPYNAFSCNSNEGQIRANAKKLNDLGLSNAGYNFVGVDCGWQGKQRDSSGGFTWDTTRFPSGIPALGTYIHGLGLKFSIYSDAGYFSCDDQGGNAKWLGSRDFEEQDAKTFAQWGADYLKYDNCFATSPTEIVNYNPPFDVKPRFVRMRDALNATGRPIVYAACNWGIQDPARTWPGTTIANSWRMSQDIGPPAQWSGIFRIINQVVPITGFAGPGGFNDLDMLYVGNNGLTAAEQQTHFSFWAASKSPLMIGFDMSNTGINDNAVNILKNPRVLAVNQDSLGKPISFKRRYYNDQDVWAGPLSDGSTVVLVMNLQTASRSVTFNLADVGFASANAQDLISGNSLGKLTTSYTATLAGHGSLLLKLSSPTTVSAPQFTWYQASSGSLAGGANTRNVNGSTIVGNVGQGGTLTLSNVDGGSSGGTKLLAIDYINADWTMALPPCPNCREALFSVNGGAPVQGQMPLSGQSWDIILQGFLISLPGFKPGKTNTIVISNPSAWTPDFYRIGVRV</sequence>
<dbReference type="SUPFAM" id="SSF51445">
    <property type="entry name" value="(Trans)glycosidases"/>
    <property type="match status" value="1"/>
</dbReference>
<evidence type="ECO:0000256" key="8">
    <source>
        <dbReference type="SAM" id="SignalP"/>
    </source>
</evidence>
<dbReference type="Pfam" id="PF16499">
    <property type="entry name" value="Melibiase_2"/>
    <property type="match status" value="1"/>
</dbReference>
<dbReference type="Pfam" id="PF17801">
    <property type="entry name" value="Melibiase_C"/>
    <property type="match status" value="1"/>
</dbReference>
<comment type="catalytic activity">
    <reaction evidence="1 7">
        <text>Hydrolysis of terminal, non-reducing alpha-D-galactose residues in alpha-D-galactosides, including galactose oligosaccharides, galactomannans and galactolipids.</text>
        <dbReference type="EC" id="3.2.1.22"/>
    </reaction>
</comment>
<keyword evidence="4 8" id="KW-0732">Signal</keyword>
<evidence type="ECO:0000259" key="9">
    <source>
        <dbReference type="Pfam" id="PF17801"/>
    </source>
</evidence>
<evidence type="ECO:0000256" key="1">
    <source>
        <dbReference type="ARBA" id="ARBA00001255"/>
    </source>
</evidence>
<gene>
    <name evidence="10" type="ORF">AAF712_003862</name>
</gene>
<dbReference type="CDD" id="cd04081">
    <property type="entry name" value="CBM35_galactosidase-like"/>
    <property type="match status" value="1"/>
</dbReference>
<dbReference type="PRINTS" id="PR00740">
    <property type="entry name" value="GLHYDRLASE27"/>
</dbReference>
<dbReference type="Gene3D" id="2.60.120.260">
    <property type="entry name" value="Galactose-binding domain-like"/>
    <property type="match status" value="1"/>
</dbReference>